<proteinExistence type="predicted"/>
<evidence type="ECO:0008006" key="4">
    <source>
        <dbReference type="Google" id="ProtNLM"/>
    </source>
</evidence>
<feature type="signal peptide" evidence="1">
    <location>
        <begin position="1"/>
        <end position="25"/>
    </location>
</feature>
<protein>
    <recommendedName>
        <fullName evidence="4">Lipoprotein</fullName>
    </recommendedName>
</protein>
<dbReference type="RefSeq" id="WP_256198207.1">
    <property type="nucleotide sequence ID" value="NZ_CALVCM010000007.1"/>
</dbReference>
<keyword evidence="3" id="KW-1185">Reference proteome</keyword>
<feature type="chain" id="PRO_5045368310" description="Lipoprotein" evidence="1">
    <location>
        <begin position="26"/>
        <end position="136"/>
    </location>
</feature>
<dbReference type="Proteomes" id="UP001524435">
    <property type="component" value="Unassembled WGS sequence"/>
</dbReference>
<gene>
    <name evidence="2" type="ORF">NE663_08740</name>
</gene>
<comment type="caution">
    <text evidence="2">The sequence shown here is derived from an EMBL/GenBank/DDBJ whole genome shotgun (WGS) entry which is preliminary data.</text>
</comment>
<name>A0ABT1SM92_9FIRM</name>
<keyword evidence="1" id="KW-0732">Signal</keyword>
<dbReference type="PROSITE" id="PS51257">
    <property type="entry name" value="PROKAR_LIPOPROTEIN"/>
    <property type="match status" value="1"/>
</dbReference>
<accession>A0ABT1SM92</accession>
<sequence>MKHTIQKLSGMVVLLALTLALVACGSNNQFDEVDETVKKDAVAAAKTYVDMEKPYSSLSINIYSDFSELLRECESDTDEAYVYAAYYVMSLSEARLNEASDQKAEKAAYQALKEADDEEMLLDMADKGKQAYEANY</sequence>
<evidence type="ECO:0000313" key="2">
    <source>
        <dbReference type="EMBL" id="MCQ5122342.1"/>
    </source>
</evidence>
<reference evidence="2 3" key="1">
    <citation type="submission" date="2022-06" db="EMBL/GenBank/DDBJ databases">
        <title>Isolation of gut microbiota from human fecal samples.</title>
        <authorList>
            <person name="Pamer E.G."/>
            <person name="Barat B."/>
            <person name="Waligurski E."/>
            <person name="Medina S."/>
            <person name="Paddock L."/>
            <person name="Mostad J."/>
        </authorList>
    </citation>
    <scope>NUCLEOTIDE SEQUENCE [LARGE SCALE GENOMIC DNA]</scope>
    <source>
        <strain evidence="2 3">DFI.6.1</strain>
    </source>
</reference>
<dbReference type="EMBL" id="JANGCH010000013">
    <property type="protein sequence ID" value="MCQ5122342.1"/>
    <property type="molecule type" value="Genomic_DNA"/>
</dbReference>
<evidence type="ECO:0000256" key="1">
    <source>
        <dbReference type="SAM" id="SignalP"/>
    </source>
</evidence>
<organism evidence="2 3">
    <name type="scientific">Massilicoli timonensis</name>
    <dbReference type="NCBI Taxonomy" id="2015901"/>
    <lineage>
        <taxon>Bacteria</taxon>
        <taxon>Bacillati</taxon>
        <taxon>Bacillota</taxon>
        <taxon>Erysipelotrichia</taxon>
        <taxon>Erysipelotrichales</taxon>
        <taxon>Erysipelotrichaceae</taxon>
        <taxon>Massilicoli</taxon>
    </lineage>
</organism>
<evidence type="ECO:0000313" key="3">
    <source>
        <dbReference type="Proteomes" id="UP001524435"/>
    </source>
</evidence>